<feature type="compositionally biased region" description="Low complexity" evidence="1">
    <location>
        <begin position="285"/>
        <end position="294"/>
    </location>
</feature>
<feature type="compositionally biased region" description="Low complexity" evidence="1">
    <location>
        <begin position="1265"/>
        <end position="1280"/>
    </location>
</feature>
<feature type="compositionally biased region" description="Polar residues" evidence="1">
    <location>
        <begin position="368"/>
        <end position="378"/>
    </location>
</feature>
<feature type="region of interest" description="Disordered" evidence="1">
    <location>
        <begin position="1030"/>
        <end position="1191"/>
    </location>
</feature>
<feature type="region of interest" description="Disordered" evidence="1">
    <location>
        <begin position="341"/>
        <end position="751"/>
    </location>
</feature>
<feature type="region of interest" description="Disordered" evidence="1">
    <location>
        <begin position="217"/>
        <end position="327"/>
    </location>
</feature>
<feature type="region of interest" description="Disordered" evidence="1">
    <location>
        <begin position="1228"/>
        <end position="1280"/>
    </location>
</feature>
<feature type="compositionally biased region" description="Basic and acidic residues" evidence="1">
    <location>
        <begin position="1004"/>
        <end position="1013"/>
    </location>
</feature>
<comment type="caution">
    <text evidence="2">The sequence shown here is derived from an EMBL/GenBank/DDBJ whole genome shotgun (WGS) entry which is preliminary data.</text>
</comment>
<feature type="compositionally biased region" description="Low complexity" evidence="1">
    <location>
        <begin position="958"/>
        <end position="974"/>
    </location>
</feature>
<name>A0AAD7GP22_9AGAR</name>
<sequence>MKKKPSPSCPQPPPPPKNALPSAATKKPAVKMPWKRQDSHRFRSDAEKLYTEFSFAEPETIKRFLYDSADVGEARTRIRTHVGNLQGNRRRWALSEAASRTWEPPPWVMSMVIYRLTNRSPAATRPAAASSPMAASSSHSSPPTRAPSARAPRAPSASAPRASFVLPPAQRHGQPSTRMPTPAQEAAAAAAVIPGKQKFIAMPNEWRYVKRGYRAAFGTPSPVKGVPATPSSPSEPPATRRRTNAAPPRANAVASAAKSAGKTSASSTTSKALSNASGTPKAAERTPAPARTAASLSNTSATPTVARTQAARPNPTPAAVETPSTSVLGWYVPSSVSWPSFMSISPPPFVSRHPKKRKALTPLPRSGRATQTPASSPTKRQDPDGDGMKVHEVSSSRTPRTPKASRSAKAGATSSAHRRNGRPRTPSTTPRAAIKSSGPSARSGGQHTAQRAQNHHKRRKLGNDARSSPATKGPAETSVSSSPPPAPAVPRPPPSSARSPPPLRPPPPPPSPGGASVDVGLMTSAAEVEEGPATRDQEEDGELFDSAMRSIAESAPENSAPTTSATTPATTTASATVPATATATTITPATTTATATPPRHIEMWEEEEEEEERGRSPTLPIDAAVYGDSVLMLPEDAEKLESAARGEGAAGTDAGQQGPQHSAPSAPPPPPRSPPRPRPPPSSPAPRLSPPDSSPSQHPPGTPQEPSAKALGKKKAKSPADEPAGDTDPDEESEDDDEVVARAAQNAASESFARRLQAEELLKLERTNAAASESLARQLAEEEKRHRGDGDDQRDASVVWEGLDSRARDALASMDAASAVVALELGPDELADAVAAQRRHDQQQQGREGDVEEEMDLEVGDDELQIAAQIGMVPGAEEHKTALAAQIDADVRRERHLGRARQSAAAHPIETAGAGSSRAHQNDHEEGWGGVEAALDGEGSDKSGGGEHDMEEMDVEKGLSAGEEGSGGELRSSGVQAGFGGGDPDDDDDDEDDGDPHDDDDDEALRRQKDVVEQARAVYERAYARLRAMRRERRRERARAEAQEKRAEPPAAVVPLSTGNQPRPGMEQEQEDPQRKQEEEEGKKKKKQKQRHDQKTKARGAQDSNSDADSDVSPLSPRASPPSAPVAPESHANGRRRSARIASNTLVIHQPEPSPTARDVRDEPSAFYEWETAPGSAGVGNAQSEQGGEEAETAIGFGVPARKHEPAHRALRGRRGCCAECDPSFPAATSVTTDDWQENDLCGFSSGSGPQEEAEKAHSQERRVGFSGVGFSSVGFSNVQ</sequence>
<accession>A0AAD7GP22</accession>
<feature type="compositionally biased region" description="Pro residues" evidence="1">
    <location>
        <begin position="482"/>
        <end position="512"/>
    </location>
</feature>
<dbReference type="Proteomes" id="UP001215598">
    <property type="component" value="Unassembled WGS sequence"/>
</dbReference>
<feature type="compositionally biased region" description="Pro residues" evidence="1">
    <location>
        <begin position="7"/>
        <end position="18"/>
    </location>
</feature>
<keyword evidence="3" id="KW-1185">Reference proteome</keyword>
<evidence type="ECO:0000313" key="2">
    <source>
        <dbReference type="EMBL" id="KAJ7698189.1"/>
    </source>
</evidence>
<feature type="compositionally biased region" description="Low complexity" evidence="1">
    <location>
        <begin position="559"/>
        <end position="598"/>
    </location>
</feature>
<feature type="region of interest" description="Disordered" evidence="1">
    <location>
        <begin position="894"/>
        <end position="1013"/>
    </location>
</feature>
<feature type="compositionally biased region" description="Basic and acidic residues" evidence="1">
    <location>
        <begin position="379"/>
        <end position="394"/>
    </location>
</feature>
<feature type="region of interest" description="Disordered" evidence="1">
    <location>
        <begin position="124"/>
        <end position="186"/>
    </location>
</feature>
<feature type="compositionally biased region" description="Basic and acidic residues" evidence="1">
    <location>
        <begin position="1253"/>
        <end position="1264"/>
    </location>
</feature>
<feature type="compositionally biased region" description="Basic and acidic residues" evidence="1">
    <location>
        <begin position="1038"/>
        <end position="1048"/>
    </location>
</feature>
<feature type="region of interest" description="Disordered" evidence="1">
    <location>
        <begin position="835"/>
        <end position="857"/>
    </location>
</feature>
<evidence type="ECO:0000256" key="1">
    <source>
        <dbReference type="SAM" id="MobiDB-lite"/>
    </source>
</evidence>
<feature type="compositionally biased region" description="Basic and acidic residues" evidence="1">
    <location>
        <begin position="1072"/>
        <end position="1083"/>
    </location>
</feature>
<gene>
    <name evidence="2" type="ORF">B0H16DRAFT_797665</name>
</gene>
<feature type="region of interest" description="Disordered" evidence="1">
    <location>
        <begin position="765"/>
        <end position="796"/>
    </location>
</feature>
<evidence type="ECO:0000313" key="3">
    <source>
        <dbReference type="Proteomes" id="UP001215598"/>
    </source>
</evidence>
<dbReference type="AlphaFoldDB" id="A0AAD7GP22"/>
<proteinExistence type="predicted"/>
<feature type="compositionally biased region" description="Low complexity" evidence="1">
    <location>
        <begin position="244"/>
        <end position="277"/>
    </location>
</feature>
<feature type="compositionally biased region" description="Acidic residues" evidence="1">
    <location>
        <begin position="983"/>
        <end position="1003"/>
    </location>
</feature>
<organism evidence="2 3">
    <name type="scientific">Mycena metata</name>
    <dbReference type="NCBI Taxonomy" id="1033252"/>
    <lineage>
        <taxon>Eukaryota</taxon>
        <taxon>Fungi</taxon>
        <taxon>Dikarya</taxon>
        <taxon>Basidiomycota</taxon>
        <taxon>Agaricomycotina</taxon>
        <taxon>Agaricomycetes</taxon>
        <taxon>Agaricomycetidae</taxon>
        <taxon>Agaricales</taxon>
        <taxon>Marasmiineae</taxon>
        <taxon>Mycenaceae</taxon>
        <taxon>Mycena</taxon>
    </lineage>
</organism>
<feature type="compositionally biased region" description="Polar residues" evidence="1">
    <location>
        <begin position="295"/>
        <end position="307"/>
    </location>
</feature>
<feature type="region of interest" description="Disordered" evidence="1">
    <location>
        <begin position="1"/>
        <end position="41"/>
    </location>
</feature>
<feature type="compositionally biased region" description="Pro residues" evidence="1">
    <location>
        <begin position="665"/>
        <end position="703"/>
    </location>
</feature>
<feature type="compositionally biased region" description="Low complexity" evidence="1">
    <location>
        <begin position="124"/>
        <end position="163"/>
    </location>
</feature>
<feature type="compositionally biased region" description="Polar residues" evidence="1">
    <location>
        <begin position="437"/>
        <end position="452"/>
    </location>
</feature>
<dbReference type="EMBL" id="JARKIB010000595">
    <property type="protein sequence ID" value="KAJ7698189.1"/>
    <property type="molecule type" value="Genomic_DNA"/>
</dbReference>
<protein>
    <submittedName>
        <fullName evidence="2">Uncharacterized protein</fullName>
    </submittedName>
</protein>
<reference evidence="2" key="1">
    <citation type="submission" date="2023-03" db="EMBL/GenBank/DDBJ databases">
        <title>Massive genome expansion in bonnet fungi (Mycena s.s.) driven by repeated elements and novel gene families across ecological guilds.</title>
        <authorList>
            <consortium name="Lawrence Berkeley National Laboratory"/>
            <person name="Harder C.B."/>
            <person name="Miyauchi S."/>
            <person name="Viragh M."/>
            <person name="Kuo A."/>
            <person name="Thoen E."/>
            <person name="Andreopoulos B."/>
            <person name="Lu D."/>
            <person name="Skrede I."/>
            <person name="Drula E."/>
            <person name="Henrissat B."/>
            <person name="Morin E."/>
            <person name="Kohler A."/>
            <person name="Barry K."/>
            <person name="LaButti K."/>
            <person name="Morin E."/>
            <person name="Salamov A."/>
            <person name="Lipzen A."/>
            <person name="Mereny Z."/>
            <person name="Hegedus B."/>
            <person name="Baldrian P."/>
            <person name="Stursova M."/>
            <person name="Weitz H."/>
            <person name="Taylor A."/>
            <person name="Grigoriev I.V."/>
            <person name="Nagy L.G."/>
            <person name="Martin F."/>
            <person name="Kauserud H."/>
        </authorList>
    </citation>
    <scope>NUCLEOTIDE SEQUENCE</scope>
    <source>
        <strain evidence="2">CBHHK182m</strain>
    </source>
</reference>
<feature type="compositionally biased region" description="Basic and acidic residues" evidence="1">
    <location>
        <begin position="939"/>
        <end position="948"/>
    </location>
</feature>
<feature type="compositionally biased region" description="Acidic residues" evidence="1">
    <location>
        <begin position="723"/>
        <end position="738"/>
    </location>
</feature>
<feature type="compositionally biased region" description="Basic and acidic residues" evidence="1">
    <location>
        <begin position="779"/>
        <end position="795"/>
    </location>
</feature>